<keyword evidence="2 3" id="KW-0501">Molybdenum cofactor biosynthesis</keyword>
<dbReference type="GO" id="GO:0097163">
    <property type="term" value="F:sulfur carrier activity"/>
    <property type="evidence" value="ECO:0007669"/>
    <property type="project" value="UniProtKB-UniRule"/>
</dbReference>
<evidence type="ECO:0000256" key="2">
    <source>
        <dbReference type="ARBA" id="ARBA00023150"/>
    </source>
</evidence>
<dbReference type="PIRSF" id="PIRSF015626">
    <property type="entry name" value="FdhD"/>
    <property type="match status" value="1"/>
</dbReference>
<gene>
    <name evidence="3" type="primary">fdhD</name>
    <name evidence="4" type="ORF">SMCB_0104</name>
</gene>
<dbReference type="SUPFAM" id="SSF53927">
    <property type="entry name" value="Cytidine deaminase-like"/>
    <property type="match status" value="1"/>
</dbReference>
<evidence type="ECO:0000256" key="3">
    <source>
        <dbReference type="HAMAP-Rule" id="MF_00187"/>
    </source>
</evidence>
<dbReference type="InterPro" id="IPR003786">
    <property type="entry name" value="FdhD"/>
</dbReference>
<evidence type="ECO:0000313" key="5">
    <source>
        <dbReference type="Proteomes" id="UP000066014"/>
    </source>
</evidence>
<dbReference type="GO" id="GO:0016783">
    <property type="term" value="F:sulfurtransferase activity"/>
    <property type="evidence" value="ECO:0007669"/>
    <property type="project" value="InterPro"/>
</dbReference>
<dbReference type="InterPro" id="IPR016193">
    <property type="entry name" value="Cytidine_deaminase-like"/>
</dbReference>
<keyword evidence="1 3" id="KW-0963">Cytoplasm</keyword>
<dbReference type="PANTHER" id="PTHR30592:SF1">
    <property type="entry name" value="SULFUR CARRIER PROTEIN FDHD"/>
    <property type="match status" value="1"/>
</dbReference>
<organism evidence="4 5">
    <name type="scientific">Serpentinimonas maccroryi</name>
    <dbReference type="NCBI Taxonomy" id="1458426"/>
    <lineage>
        <taxon>Bacteria</taxon>
        <taxon>Pseudomonadati</taxon>
        <taxon>Pseudomonadota</taxon>
        <taxon>Betaproteobacteria</taxon>
        <taxon>Burkholderiales</taxon>
        <taxon>Comamonadaceae</taxon>
        <taxon>Serpentinimonas</taxon>
    </lineage>
</organism>
<keyword evidence="5" id="KW-1185">Reference proteome</keyword>
<comment type="function">
    <text evidence="3">Required for formate dehydrogenase (FDH) activity. Acts as a sulfur carrier protein that transfers sulfur from IscS to the molybdenum cofactor prior to its insertion into FDH.</text>
</comment>
<proteinExistence type="inferred from homology"/>
<dbReference type="Gene3D" id="3.40.140.10">
    <property type="entry name" value="Cytidine Deaminase, domain 2"/>
    <property type="match status" value="1"/>
</dbReference>
<dbReference type="Proteomes" id="UP000066014">
    <property type="component" value="Chromosome"/>
</dbReference>
<accession>A0A060NKW4</accession>
<sequence>MDKIREYKLWFLNALIRVSPMSYSSASTQPVWCWRDGTRRAALDELAEEIPVAIEYNATPFAVMMASPADLDDLALGFTLSEGIARQDQYESVQTWVGSSSARLAIEIATPALEPLLALRQRNLVGRSGCGLCGTESLPGVLRPLPDLRGRGPRLGTEAIERALTELEPLQALRNRTGATHAAAWCQPDGRICCVREDVGRHNALDKLIGALAARGTDPASGFALVSSRASFEMVQKAATFGITVLVAVSAPTKLGVSLANQCGQTLIGFARGRSFTAYSAAGRIAALEPIYTSLTAPIDN</sequence>
<reference evidence="4 5" key="1">
    <citation type="journal article" date="2014" name="Nat. Commun.">
        <title>Physiological and genomic features of highly alkaliphilic hydrogen-utilizing Betaproteobacteria from a continental serpentinizing site.</title>
        <authorList>
            <person name="Suzuki S."/>
            <person name="Kuenen J.G."/>
            <person name="Schipper K."/>
            <person name="van der Velde S."/>
            <person name="Ishii S."/>
            <person name="Wu A."/>
            <person name="Sorokin D.Y."/>
            <person name="Tenney A."/>
            <person name="Meng X.Y."/>
            <person name="Morrill P.L."/>
            <person name="Kamagata Y."/>
            <person name="Muyzer G."/>
            <person name="Nealson K.H."/>
        </authorList>
    </citation>
    <scope>NUCLEOTIDE SEQUENCE [LARGE SCALE GENOMIC DNA]</scope>
    <source>
        <strain evidence="4 5">B1</strain>
    </source>
</reference>
<evidence type="ECO:0000256" key="1">
    <source>
        <dbReference type="ARBA" id="ARBA00022490"/>
    </source>
</evidence>
<dbReference type="GO" id="GO:0006777">
    <property type="term" value="P:Mo-molybdopterin cofactor biosynthetic process"/>
    <property type="evidence" value="ECO:0007669"/>
    <property type="project" value="UniProtKB-UniRule"/>
</dbReference>
<comment type="caution">
    <text evidence="3">Lacks conserved residue(s) required for the propagation of feature annotation.</text>
</comment>
<dbReference type="HOGENOM" id="CLU_056887_2_0_4"/>
<evidence type="ECO:0000313" key="4">
    <source>
        <dbReference type="EMBL" id="BAO82332.1"/>
    </source>
</evidence>
<dbReference type="KEGG" id="cbab:SMCB_0104"/>
<dbReference type="AlphaFoldDB" id="A0A060NKW4"/>
<dbReference type="NCBIfam" id="TIGR00129">
    <property type="entry name" value="fdhD_narQ"/>
    <property type="match status" value="1"/>
</dbReference>
<dbReference type="HAMAP" id="MF_00187">
    <property type="entry name" value="FdhD"/>
    <property type="match status" value="1"/>
</dbReference>
<protein>
    <recommendedName>
        <fullName evidence="3">Sulfur carrier protein FdhD</fullName>
    </recommendedName>
</protein>
<dbReference type="STRING" id="1458426.SMCB_0104"/>
<dbReference type="EMBL" id="AP014569">
    <property type="protein sequence ID" value="BAO82332.1"/>
    <property type="molecule type" value="Genomic_DNA"/>
</dbReference>
<name>A0A060NKW4_9BURK</name>
<feature type="active site" description="Cysteine persulfide intermediate" evidence="3">
    <location>
        <position position="130"/>
    </location>
</feature>
<dbReference type="Gene3D" id="3.10.20.10">
    <property type="match status" value="1"/>
</dbReference>
<comment type="subcellular location">
    <subcellularLocation>
        <location evidence="3">Cytoplasm</location>
    </subcellularLocation>
</comment>
<comment type="similarity">
    <text evidence="3">Belongs to the FdhD family.</text>
</comment>
<dbReference type="PANTHER" id="PTHR30592">
    <property type="entry name" value="FORMATE DEHYDROGENASE"/>
    <property type="match status" value="1"/>
</dbReference>
<dbReference type="GO" id="GO:0005737">
    <property type="term" value="C:cytoplasm"/>
    <property type="evidence" value="ECO:0007669"/>
    <property type="project" value="UniProtKB-SubCell"/>
</dbReference>
<dbReference type="Pfam" id="PF02634">
    <property type="entry name" value="FdhD-NarQ"/>
    <property type="match status" value="1"/>
</dbReference>